<organism evidence="2 3">
    <name type="scientific">Methylomagnum ishizawai</name>
    <dbReference type="NCBI Taxonomy" id="1760988"/>
    <lineage>
        <taxon>Bacteria</taxon>
        <taxon>Pseudomonadati</taxon>
        <taxon>Pseudomonadota</taxon>
        <taxon>Gammaproteobacteria</taxon>
        <taxon>Methylococcales</taxon>
        <taxon>Methylococcaceae</taxon>
        <taxon>Methylomagnum</taxon>
    </lineage>
</organism>
<keyword evidence="1" id="KW-0472">Membrane</keyword>
<evidence type="ECO:0000313" key="2">
    <source>
        <dbReference type="EMBL" id="SMF95678.1"/>
    </source>
</evidence>
<dbReference type="Pfam" id="PF04307">
    <property type="entry name" value="YdjM"/>
    <property type="match status" value="1"/>
</dbReference>
<dbReference type="Proteomes" id="UP000192923">
    <property type="component" value="Unassembled WGS sequence"/>
</dbReference>
<feature type="transmembrane region" description="Helical" evidence="1">
    <location>
        <begin position="122"/>
        <end position="139"/>
    </location>
</feature>
<proteinExistence type="predicted"/>
<dbReference type="RefSeq" id="WP_085214105.1">
    <property type="nucleotide sequence ID" value="NZ_FXAM01000001.1"/>
</dbReference>
<keyword evidence="1" id="KW-1133">Transmembrane helix</keyword>
<accession>A0A1Y6CYD1</accession>
<dbReference type="EMBL" id="FXAM01000001">
    <property type="protein sequence ID" value="SMF95678.1"/>
    <property type="molecule type" value="Genomic_DNA"/>
</dbReference>
<keyword evidence="1" id="KW-0812">Transmembrane</keyword>
<evidence type="ECO:0000256" key="1">
    <source>
        <dbReference type="SAM" id="Phobius"/>
    </source>
</evidence>
<feature type="transmembrane region" description="Helical" evidence="1">
    <location>
        <begin position="51"/>
        <end position="70"/>
    </location>
</feature>
<gene>
    <name evidence="2" type="ORF">SAMN02949497_3052</name>
</gene>
<keyword evidence="3" id="KW-1185">Reference proteome</keyword>
<dbReference type="InterPro" id="IPR007404">
    <property type="entry name" value="YdjM-like"/>
</dbReference>
<dbReference type="STRING" id="1760988.SAMN02949497_3052"/>
<name>A0A1Y6CYD1_9GAMM</name>
<dbReference type="OrthoDB" id="5814398at2"/>
<dbReference type="AlphaFoldDB" id="A0A1Y6CYD1"/>
<protein>
    <submittedName>
        <fullName evidence="2">Inner membrane protein</fullName>
    </submittedName>
</protein>
<sequence>MKWINHVLIAGAVTAVWNPVLVPVAVAGSTAPDWLEWIPPLFGRRSPKHRTVTHFVSYWLLGLAFGLVLWDWHHVVAAFAAGGLSHVVADACTIQGVPLGWWSDRRFHLFGGRFRTGQSGEYWFAGAVVLACVAVGMLSRHWGGGEFSPFLFDWADYYKSGLIDAKEWKDNRFRWL</sequence>
<evidence type="ECO:0000313" key="3">
    <source>
        <dbReference type="Proteomes" id="UP000192923"/>
    </source>
</evidence>
<reference evidence="2 3" key="1">
    <citation type="submission" date="2016-12" db="EMBL/GenBank/DDBJ databases">
        <authorList>
            <person name="Song W.-J."/>
            <person name="Kurnit D.M."/>
        </authorList>
    </citation>
    <scope>NUCLEOTIDE SEQUENCE [LARGE SCALE GENOMIC DNA]</scope>
    <source>
        <strain evidence="2 3">175</strain>
    </source>
</reference>